<protein>
    <submittedName>
        <fullName evidence="2">Uncharacterized protein</fullName>
    </submittedName>
</protein>
<organism evidence="2 3">
    <name type="scientific">Liparis tanakae</name>
    <name type="common">Tanaka's snailfish</name>
    <dbReference type="NCBI Taxonomy" id="230148"/>
    <lineage>
        <taxon>Eukaryota</taxon>
        <taxon>Metazoa</taxon>
        <taxon>Chordata</taxon>
        <taxon>Craniata</taxon>
        <taxon>Vertebrata</taxon>
        <taxon>Euteleostomi</taxon>
        <taxon>Actinopterygii</taxon>
        <taxon>Neopterygii</taxon>
        <taxon>Teleostei</taxon>
        <taxon>Neoteleostei</taxon>
        <taxon>Acanthomorphata</taxon>
        <taxon>Eupercaria</taxon>
        <taxon>Perciformes</taxon>
        <taxon>Cottioidei</taxon>
        <taxon>Cottales</taxon>
        <taxon>Liparidae</taxon>
        <taxon>Liparis</taxon>
    </lineage>
</organism>
<feature type="region of interest" description="Disordered" evidence="1">
    <location>
        <begin position="84"/>
        <end position="111"/>
    </location>
</feature>
<evidence type="ECO:0000313" key="2">
    <source>
        <dbReference type="EMBL" id="TNN65538.1"/>
    </source>
</evidence>
<sequence length="111" mass="12372">MGRWLSLREGAGSQTCSSLWLAATCHLADDHRGAEADGGFHTQSRSSRGCEHVRSSSCSSCCTPRTEFGFSVVSPYFRWNRSKERTQLQDLPEEKEEMTKEEGGRRGPGLM</sequence>
<dbReference type="AlphaFoldDB" id="A0A4Z2HI84"/>
<name>A0A4Z2HI84_9TELE</name>
<comment type="caution">
    <text evidence="2">The sequence shown here is derived from an EMBL/GenBank/DDBJ whole genome shotgun (WGS) entry which is preliminary data.</text>
</comment>
<evidence type="ECO:0000256" key="1">
    <source>
        <dbReference type="SAM" id="MobiDB-lite"/>
    </source>
</evidence>
<gene>
    <name evidence="2" type="ORF">EYF80_024216</name>
</gene>
<evidence type="ECO:0000313" key="3">
    <source>
        <dbReference type="Proteomes" id="UP000314294"/>
    </source>
</evidence>
<dbReference type="EMBL" id="SRLO01000233">
    <property type="protein sequence ID" value="TNN65538.1"/>
    <property type="molecule type" value="Genomic_DNA"/>
</dbReference>
<dbReference type="Proteomes" id="UP000314294">
    <property type="component" value="Unassembled WGS sequence"/>
</dbReference>
<accession>A0A4Z2HI84</accession>
<feature type="region of interest" description="Disordered" evidence="1">
    <location>
        <begin position="33"/>
        <end position="52"/>
    </location>
</feature>
<keyword evidence="3" id="KW-1185">Reference proteome</keyword>
<proteinExistence type="predicted"/>
<reference evidence="2 3" key="1">
    <citation type="submission" date="2019-03" db="EMBL/GenBank/DDBJ databases">
        <title>First draft genome of Liparis tanakae, snailfish: a comprehensive survey of snailfish specific genes.</title>
        <authorList>
            <person name="Kim W."/>
            <person name="Song I."/>
            <person name="Jeong J.-H."/>
            <person name="Kim D."/>
            <person name="Kim S."/>
            <person name="Ryu S."/>
            <person name="Song J.Y."/>
            <person name="Lee S.K."/>
        </authorList>
    </citation>
    <scope>NUCLEOTIDE SEQUENCE [LARGE SCALE GENOMIC DNA]</scope>
    <source>
        <tissue evidence="2">Muscle</tissue>
    </source>
</reference>